<feature type="transmembrane region" description="Helical" evidence="1">
    <location>
        <begin position="454"/>
        <end position="474"/>
    </location>
</feature>
<keyword evidence="1" id="KW-0812">Transmembrane</keyword>
<evidence type="ECO:0000256" key="1">
    <source>
        <dbReference type="SAM" id="Phobius"/>
    </source>
</evidence>
<dbReference type="GO" id="GO:0008028">
    <property type="term" value="F:monocarboxylic acid transmembrane transporter activity"/>
    <property type="evidence" value="ECO:0007669"/>
    <property type="project" value="TreeGrafter"/>
</dbReference>
<reference evidence="2" key="1">
    <citation type="journal article" date="2020" name="bioRxiv">
        <title>Chromosome-level reference genome of the European wasp spider Argiope bruennichi: a resource for studies on range expansion and evolutionary adaptation.</title>
        <authorList>
            <person name="Sheffer M.M."/>
            <person name="Hoppe A."/>
            <person name="Krehenwinkel H."/>
            <person name="Uhl G."/>
            <person name="Kuss A.W."/>
            <person name="Jensen L."/>
            <person name="Jensen C."/>
            <person name="Gillespie R.G."/>
            <person name="Hoff K.J."/>
            <person name="Prost S."/>
        </authorList>
    </citation>
    <scope>NUCLEOTIDE SEQUENCE</scope>
</reference>
<evidence type="ECO:0000313" key="3">
    <source>
        <dbReference type="Proteomes" id="UP000807504"/>
    </source>
</evidence>
<dbReference type="InterPro" id="IPR050327">
    <property type="entry name" value="Proton-linked_MCT"/>
</dbReference>
<keyword evidence="1" id="KW-1133">Transmembrane helix</keyword>
<keyword evidence="3" id="KW-1185">Reference proteome</keyword>
<feature type="transmembrane region" description="Helical" evidence="1">
    <location>
        <begin position="395"/>
        <end position="414"/>
    </location>
</feature>
<name>A0A8T0G0F1_ARGBR</name>
<feature type="transmembrane region" description="Helical" evidence="1">
    <location>
        <begin position="364"/>
        <end position="383"/>
    </location>
</feature>
<feature type="transmembrane region" description="Helical" evidence="1">
    <location>
        <begin position="54"/>
        <end position="73"/>
    </location>
</feature>
<organism evidence="2 3">
    <name type="scientific">Argiope bruennichi</name>
    <name type="common">Wasp spider</name>
    <name type="synonym">Aranea bruennichi</name>
    <dbReference type="NCBI Taxonomy" id="94029"/>
    <lineage>
        <taxon>Eukaryota</taxon>
        <taxon>Metazoa</taxon>
        <taxon>Ecdysozoa</taxon>
        <taxon>Arthropoda</taxon>
        <taxon>Chelicerata</taxon>
        <taxon>Arachnida</taxon>
        <taxon>Araneae</taxon>
        <taxon>Araneomorphae</taxon>
        <taxon>Entelegynae</taxon>
        <taxon>Araneoidea</taxon>
        <taxon>Araneidae</taxon>
        <taxon>Argiope</taxon>
    </lineage>
</organism>
<reference evidence="2" key="2">
    <citation type="submission" date="2020-06" db="EMBL/GenBank/DDBJ databases">
        <authorList>
            <person name="Sheffer M."/>
        </authorList>
    </citation>
    <scope>NUCLEOTIDE SEQUENCE</scope>
</reference>
<dbReference type="Pfam" id="PF07690">
    <property type="entry name" value="MFS_1"/>
    <property type="match status" value="1"/>
</dbReference>
<feature type="transmembrane region" description="Helical" evidence="1">
    <location>
        <begin position="85"/>
        <end position="117"/>
    </location>
</feature>
<dbReference type="SUPFAM" id="SSF103473">
    <property type="entry name" value="MFS general substrate transporter"/>
    <property type="match status" value="1"/>
</dbReference>
<comment type="caution">
    <text evidence="2">The sequence shown here is derived from an EMBL/GenBank/DDBJ whole genome shotgun (WGS) entry which is preliminary data.</text>
</comment>
<keyword evidence="1" id="KW-0472">Membrane</keyword>
<dbReference type="InterPro" id="IPR036259">
    <property type="entry name" value="MFS_trans_sf"/>
</dbReference>
<gene>
    <name evidence="2" type="ORF">HNY73_002606</name>
</gene>
<feature type="transmembrane region" description="Helical" evidence="1">
    <location>
        <begin position="421"/>
        <end position="442"/>
    </location>
</feature>
<proteinExistence type="predicted"/>
<protein>
    <submittedName>
        <fullName evidence="2">Monocarboxylate transporter 12 like protein</fullName>
    </submittedName>
</protein>
<feature type="transmembrane region" description="Helical" evidence="1">
    <location>
        <begin position="330"/>
        <end position="352"/>
    </location>
</feature>
<evidence type="ECO:0000313" key="2">
    <source>
        <dbReference type="EMBL" id="KAF8794643.1"/>
    </source>
</evidence>
<accession>A0A8T0G0F1</accession>
<dbReference type="PANTHER" id="PTHR11360">
    <property type="entry name" value="MONOCARBOXYLATE TRANSPORTER"/>
    <property type="match status" value="1"/>
</dbReference>
<dbReference type="Gene3D" id="1.20.1250.20">
    <property type="entry name" value="MFS general substrate transporter like domains"/>
    <property type="match status" value="2"/>
</dbReference>
<dbReference type="PANTHER" id="PTHR11360:SF303">
    <property type="entry name" value="MAJOR FACILITATOR SUPERFAMILY (MFS) PROFILE DOMAIN-CONTAINING PROTEIN"/>
    <property type="match status" value="1"/>
</dbReference>
<dbReference type="AlphaFoldDB" id="A0A8T0G0F1"/>
<dbReference type="EMBL" id="JABXBU010000002">
    <property type="protein sequence ID" value="KAF8794643.1"/>
    <property type="molecule type" value="Genomic_DNA"/>
</dbReference>
<dbReference type="Proteomes" id="UP000807504">
    <property type="component" value="Unassembled WGS sequence"/>
</dbReference>
<sequence>MAADSVTQTSNNNRAGAQTQLGPVVCHRFLRIAGLLYIATMERFNVSKNQASLPYFWCNLMKSFVGPLVGYFAKTYGSREITTAGAAVSALGIGMCFFVEHITILIILWGGMFGIGVSMSSSMIGDILNDHFDESHIATASGISYGGAGIGSFIFVYLCDFLLNQYHLSGTFLILSGLILNGLPLGMILMYSKVSDGVVNTKQYSGTLNDYDLNIDATKPCLISLTKNNKSAHSTPGRSNGSNCGIELEGVPTDESLRKMVLKQPSHNVPLDIKNVEKHLSNYHSEIKEENNTILTEKSTNTVINSTEFSKNKFMTNIILRFRIFWNPTFLVICMTQSSLVFMGNTFITIIVDAARDKKVQSSLAIYLLSCFHITDTIGRLGLGWVTDCNFLSTVNFSALSFACLGICFGAITLMDNFSGLIVITSILGIISGAVLIVFTGIVCEFIEKDQLTMAMSARFFMSVPMFLSAGPMIKIFRENMGSYDGVLHFRHSLHYLLHIDTPYPHNNEEKEEKQKTTCFLLKTSLDLI</sequence>
<feature type="transmembrane region" description="Helical" evidence="1">
    <location>
        <begin position="137"/>
        <end position="159"/>
    </location>
</feature>
<feature type="transmembrane region" description="Helical" evidence="1">
    <location>
        <begin position="171"/>
        <end position="191"/>
    </location>
</feature>
<dbReference type="InterPro" id="IPR011701">
    <property type="entry name" value="MFS"/>
</dbReference>